<feature type="transmembrane region" description="Helical" evidence="8">
    <location>
        <begin position="50"/>
        <end position="72"/>
    </location>
</feature>
<dbReference type="PANTHER" id="PTHR45724">
    <property type="entry name" value="AQUAPORIN NIP2-1"/>
    <property type="match status" value="1"/>
</dbReference>
<dbReference type="EMBL" id="LR743588">
    <property type="protein sequence ID" value="CAA2614340.1"/>
    <property type="molecule type" value="Genomic_DNA"/>
</dbReference>
<evidence type="ECO:0000313" key="10">
    <source>
        <dbReference type="Proteomes" id="UP001189122"/>
    </source>
</evidence>
<gene>
    <name evidence="9" type="ORF">SI7747_01000727</name>
</gene>
<dbReference type="GO" id="GO:0015267">
    <property type="term" value="F:channel activity"/>
    <property type="evidence" value="ECO:0007669"/>
    <property type="project" value="InterPro"/>
</dbReference>
<accession>A0A7I8I8Y6</accession>
<dbReference type="AlphaFoldDB" id="A0A7I8I8Y6"/>
<evidence type="ECO:0000256" key="4">
    <source>
        <dbReference type="ARBA" id="ARBA00022989"/>
    </source>
</evidence>
<dbReference type="InterPro" id="IPR022357">
    <property type="entry name" value="MIP_CS"/>
</dbReference>
<keyword evidence="4 8" id="KW-1133">Transmembrane helix</keyword>
<dbReference type="InterPro" id="IPR000425">
    <property type="entry name" value="MIP"/>
</dbReference>
<evidence type="ECO:0000256" key="8">
    <source>
        <dbReference type="SAM" id="Phobius"/>
    </source>
</evidence>
<dbReference type="PROSITE" id="PS00221">
    <property type="entry name" value="MIP"/>
    <property type="match status" value="1"/>
</dbReference>
<dbReference type="Gene3D" id="1.20.1080.10">
    <property type="entry name" value="Glycerol uptake facilitator protein"/>
    <property type="match status" value="1"/>
</dbReference>
<evidence type="ECO:0000256" key="3">
    <source>
        <dbReference type="ARBA" id="ARBA00022692"/>
    </source>
</evidence>
<dbReference type="PRINTS" id="PR00783">
    <property type="entry name" value="MINTRINSICP"/>
</dbReference>
<evidence type="ECO:0000256" key="2">
    <source>
        <dbReference type="ARBA" id="ARBA00022448"/>
    </source>
</evidence>
<evidence type="ECO:0000256" key="6">
    <source>
        <dbReference type="RuleBase" id="RU000477"/>
    </source>
</evidence>
<dbReference type="GO" id="GO:0016020">
    <property type="term" value="C:membrane"/>
    <property type="evidence" value="ECO:0007669"/>
    <property type="project" value="UniProtKB-SubCell"/>
</dbReference>
<dbReference type="PANTHER" id="PTHR45724:SF26">
    <property type="entry name" value="AQUAPORIN NIP7-1-RELATED"/>
    <property type="match status" value="1"/>
</dbReference>
<feature type="transmembrane region" description="Helical" evidence="8">
    <location>
        <begin position="126"/>
        <end position="144"/>
    </location>
</feature>
<comment type="similarity">
    <text evidence="6">Belongs to the MIP/aquaporin (TC 1.A.8) family.</text>
</comment>
<keyword evidence="5 8" id="KW-0472">Membrane</keyword>
<sequence>MVGVLEKLFRTAPERGNSSHSLHVDQENEDPSVQRQGPVSDRKHLILGRMVLAEMVGTFILVFSVCGVVSCSYVSRGELGLTEYALTGCVSLVVLAVVVGPISGAHVNPSITIAFATIGEFPWSKVPYYVAAQMVGSTMAAYVGKLVYKTPPEFAATRPTRGSMTAFWAELFATMFIMLISSALSFHAEVFGQVASFAIGASIGLAVLITGPVSGGSMNPARSLGPAIVSWRFDDLWLYLVAPLQGLSLGPSSTSSCSFLTATLLTGTVILLRLLPLRPPLWAPRSQLEQADLADALLHEATPESVPVSYMATWMPP</sequence>
<evidence type="ECO:0000313" key="9">
    <source>
        <dbReference type="EMBL" id="CAA2614340.1"/>
    </source>
</evidence>
<feature type="region of interest" description="Disordered" evidence="7">
    <location>
        <begin position="13"/>
        <end position="37"/>
    </location>
</feature>
<keyword evidence="3 6" id="KW-0812">Transmembrane</keyword>
<evidence type="ECO:0000256" key="1">
    <source>
        <dbReference type="ARBA" id="ARBA00004141"/>
    </source>
</evidence>
<evidence type="ECO:0000256" key="7">
    <source>
        <dbReference type="SAM" id="MobiDB-lite"/>
    </source>
</evidence>
<keyword evidence="2 6" id="KW-0813">Transport</keyword>
<feature type="transmembrane region" description="Helical" evidence="8">
    <location>
        <begin position="84"/>
        <end position="106"/>
    </location>
</feature>
<dbReference type="Proteomes" id="UP001189122">
    <property type="component" value="Unassembled WGS sequence"/>
</dbReference>
<keyword evidence="10" id="KW-1185">Reference proteome</keyword>
<dbReference type="Pfam" id="PF00230">
    <property type="entry name" value="MIP"/>
    <property type="match status" value="1"/>
</dbReference>
<comment type="subcellular location">
    <subcellularLocation>
        <location evidence="1">Membrane</location>
        <topology evidence="1">Multi-pass membrane protein</topology>
    </subcellularLocation>
</comment>
<organism evidence="9">
    <name type="scientific">Spirodela intermedia</name>
    <name type="common">Intermediate duckweed</name>
    <dbReference type="NCBI Taxonomy" id="51605"/>
    <lineage>
        <taxon>Eukaryota</taxon>
        <taxon>Viridiplantae</taxon>
        <taxon>Streptophyta</taxon>
        <taxon>Embryophyta</taxon>
        <taxon>Tracheophyta</taxon>
        <taxon>Spermatophyta</taxon>
        <taxon>Magnoliopsida</taxon>
        <taxon>Liliopsida</taxon>
        <taxon>Araceae</taxon>
        <taxon>Lemnoideae</taxon>
        <taxon>Spirodela</taxon>
    </lineage>
</organism>
<name>A0A7I8I8Y6_SPIIN</name>
<feature type="transmembrane region" description="Helical" evidence="8">
    <location>
        <begin position="165"/>
        <end position="188"/>
    </location>
</feature>
<evidence type="ECO:0000256" key="5">
    <source>
        <dbReference type="ARBA" id="ARBA00023136"/>
    </source>
</evidence>
<reference evidence="9 10" key="1">
    <citation type="submission" date="2019-12" db="EMBL/GenBank/DDBJ databases">
        <authorList>
            <person name="Scholz U."/>
            <person name="Mascher M."/>
            <person name="Fiebig A."/>
        </authorList>
    </citation>
    <scope>NUCLEOTIDE SEQUENCE</scope>
</reference>
<dbReference type="EMBL" id="CACRZD030000001">
    <property type="protein sequence ID" value="CAA6654137.1"/>
    <property type="molecule type" value="Genomic_DNA"/>
</dbReference>
<dbReference type="InterPro" id="IPR034294">
    <property type="entry name" value="Aquaporin_transptr"/>
</dbReference>
<proteinExistence type="inferred from homology"/>
<protein>
    <submittedName>
        <fullName evidence="9">Uncharacterized protein</fullName>
    </submittedName>
</protein>
<dbReference type="SUPFAM" id="SSF81338">
    <property type="entry name" value="Aquaporin-like"/>
    <property type="match status" value="1"/>
</dbReference>
<dbReference type="InterPro" id="IPR023271">
    <property type="entry name" value="Aquaporin-like"/>
</dbReference>
<feature type="transmembrane region" description="Helical" evidence="8">
    <location>
        <begin position="194"/>
        <end position="215"/>
    </location>
</feature>